<organism evidence="1 2">
    <name type="scientific">Durusdinium trenchii</name>
    <dbReference type="NCBI Taxonomy" id="1381693"/>
    <lineage>
        <taxon>Eukaryota</taxon>
        <taxon>Sar</taxon>
        <taxon>Alveolata</taxon>
        <taxon>Dinophyceae</taxon>
        <taxon>Suessiales</taxon>
        <taxon>Symbiodiniaceae</taxon>
        <taxon>Durusdinium</taxon>
    </lineage>
</organism>
<dbReference type="Proteomes" id="UP001642464">
    <property type="component" value="Unassembled WGS sequence"/>
</dbReference>
<gene>
    <name evidence="1" type="ORF">SCF082_LOCUS13351</name>
</gene>
<protein>
    <submittedName>
        <fullName evidence="1">Uncharacterized protein</fullName>
    </submittedName>
</protein>
<name>A0ABP0JQR7_9DINO</name>
<reference evidence="1 2" key="1">
    <citation type="submission" date="2024-02" db="EMBL/GenBank/DDBJ databases">
        <authorList>
            <person name="Chen Y."/>
            <person name="Shah S."/>
            <person name="Dougan E. K."/>
            <person name="Thang M."/>
            <person name="Chan C."/>
        </authorList>
    </citation>
    <scope>NUCLEOTIDE SEQUENCE [LARGE SCALE GENOMIC DNA]</scope>
</reference>
<comment type="caution">
    <text evidence="1">The sequence shown here is derived from an EMBL/GenBank/DDBJ whole genome shotgun (WGS) entry which is preliminary data.</text>
</comment>
<evidence type="ECO:0000313" key="2">
    <source>
        <dbReference type="Proteomes" id="UP001642464"/>
    </source>
</evidence>
<accession>A0ABP0JQR7</accession>
<dbReference type="EMBL" id="CAXAMM010008225">
    <property type="protein sequence ID" value="CAK9016811.1"/>
    <property type="molecule type" value="Genomic_DNA"/>
</dbReference>
<sequence>MSMKGLDRTQTLRLRGQVRLLGEAPSCADPADPRTDLAKARAPVGLLQLPRSRGERLRHMEIIDRVPFDLVGAYHERETEHGRLVGAARGPIGKILRRHRMDSSTALIHSMLKACVEKRWDMMLWETFADAIRRELSHLAPADIGLVLFCCVKADYRRDPTLVPELLNKMAALAVATGIRSRRLLAAGHASSTAAAIAQASLSVGRRHRRRAQKETLVVRGRKACFPEYAFLAAMTAAQHYRVGRECRDDIARITTRALEGCSGMSSYVLCRLVHRASNLANEAGGSSPGKFLQRAAPELRQRLQDSSGEELSSSDLCLIAHAYAHGPMKADILFKDLRKRLMDNDGVSLLKLSAGELSNLANAFSKLSNASQNGSLELFDRLGRQLMQGLRGSTAFTQENQDALDLRNVCVSLNAFAQASLRHEPFFVACEDYLPALLHSRDCDVRQLAMIAHAYVRVGLLQSCLLPLVWERATRLAPTCDMQSVSLMIFAVTKAAVSDASGKGLLSTLTSRLSELLRGWKTEALESRGRQSRLLPSQTIVVSTYALAKSGYKGLVEKAVWIALAQHARRKLFDVSLSEAANLASAFAEVLKDTPQDCSTLSEEINFFFADLLEVLKHRLPLESIATRPLPQQAASKFIIAFGDAQCYEAAGLAQEIARRFLLPKPQLPLRPMIQAISKLQVHDEDLVQALTMAQKANLVQRRH</sequence>
<keyword evidence="2" id="KW-1185">Reference proteome</keyword>
<evidence type="ECO:0000313" key="1">
    <source>
        <dbReference type="EMBL" id="CAK9016811.1"/>
    </source>
</evidence>
<proteinExistence type="predicted"/>